<sequence>MKKVAVIGAGISGLTIANLLKDKYIVKVYEKESIPGGLISCKEINGGLFHTCGGHVFNSKRQDVLNWFWSFFDREAEFTKVPRNSIIFMEDGTKLPYPIENYAYLFDEKMKISFIEDLIFLAKTQKCESANFEDFLLNRFGKTLYQNYFKPYNEKVWRRDLSKIPLSWLEGKLPMPRLEEIIYNNINHVQEKQFVHSSFWYEKNNGSQFVAERFAKDLTIEYGKNIQKIERKKGSWIVEGEMFDYIVYCGNIKNIPFVLEGEGVDLSDYVLQLDSLEYHGTTSVFCEIESNPYSWIYMPSRLHQSHRIICTGNFSENNNPSGKLTATIEFTDEISLEDIHDNLSRIPLKPKYITHHYTPCSYPIQDADTRQMIKDLKTDLSKLNFYFSGRFADWEYYNMDVAIGAAMDLVANSFD</sequence>
<evidence type="ECO:0000313" key="2">
    <source>
        <dbReference type="EMBL" id="RHH44065.1"/>
    </source>
</evidence>
<dbReference type="GO" id="GO:0016491">
    <property type="term" value="F:oxidoreductase activity"/>
    <property type="evidence" value="ECO:0007669"/>
    <property type="project" value="InterPro"/>
</dbReference>
<evidence type="ECO:0000313" key="3">
    <source>
        <dbReference type="Proteomes" id="UP000283329"/>
    </source>
</evidence>
<accession>A0A3E5HQZ2</accession>
<dbReference type="PANTHER" id="PTHR21197">
    <property type="entry name" value="UDP-GALACTOPYRANOSE MUTASE"/>
    <property type="match status" value="1"/>
</dbReference>
<dbReference type="Gene3D" id="3.50.50.60">
    <property type="entry name" value="FAD/NAD(P)-binding domain"/>
    <property type="match status" value="1"/>
</dbReference>
<protein>
    <submittedName>
        <fullName evidence="2">UDP-galactopyranose mutase</fullName>
    </submittedName>
</protein>
<dbReference type="Pfam" id="PF13450">
    <property type="entry name" value="NAD_binding_8"/>
    <property type="match status" value="1"/>
</dbReference>
<dbReference type="AlphaFoldDB" id="A0A3E5HQZ2"/>
<dbReference type="GO" id="GO:0008767">
    <property type="term" value="F:UDP-galactopyranose mutase activity"/>
    <property type="evidence" value="ECO:0007669"/>
    <property type="project" value="TreeGrafter"/>
</dbReference>
<organism evidence="2 3">
    <name type="scientific">Bacteroides ovatus</name>
    <dbReference type="NCBI Taxonomy" id="28116"/>
    <lineage>
        <taxon>Bacteria</taxon>
        <taxon>Pseudomonadati</taxon>
        <taxon>Bacteroidota</taxon>
        <taxon>Bacteroidia</taxon>
        <taxon>Bacteroidales</taxon>
        <taxon>Bacteroidaceae</taxon>
        <taxon>Bacteroides</taxon>
    </lineage>
</organism>
<dbReference type="InterPro" id="IPR001613">
    <property type="entry name" value="Flavin_amine_oxidase"/>
</dbReference>
<dbReference type="Proteomes" id="UP000283329">
    <property type="component" value="Unassembled WGS sequence"/>
</dbReference>
<name>A0A3E5HQZ2_BACOV</name>
<evidence type="ECO:0000256" key="1">
    <source>
        <dbReference type="ARBA" id="ARBA00001974"/>
    </source>
</evidence>
<comment type="caution">
    <text evidence="2">The sequence shown here is derived from an EMBL/GenBank/DDBJ whole genome shotgun (WGS) entry which is preliminary data.</text>
</comment>
<dbReference type="EMBL" id="QRJR01000014">
    <property type="protein sequence ID" value="RHH44065.1"/>
    <property type="molecule type" value="Genomic_DNA"/>
</dbReference>
<proteinExistence type="predicted"/>
<dbReference type="PRINTS" id="PR00757">
    <property type="entry name" value="AMINEOXDASEF"/>
</dbReference>
<dbReference type="InterPro" id="IPR036188">
    <property type="entry name" value="FAD/NAD-bd_sf"/>
</dbReference>
<dbReference type="PANTHER" id="PTHR21197:SF0">
    <property type="entry name" value="UDP-GALACTOPYRANOSE MUTASE"/>
    <property type="match status" value="1"/>
</dbReference>
<dbReference type="RefSeq" id="WP_115484876.1">
    <property type="nucleotide sequence ID" value="NZ_BAABYV010000001.1"/>
</dbReference>
<gene>
    <name evidence="2" type="ORF">DW206_15795</name>
</gene>
<reference evidence="2 3" key="1">
    <citation type="submission" date="2018-08" db="EMBL/GenBank/DDBJ databases">
        <title>A genome reference for cultivated species of the human gut microbiota.</title>
        <authorList>
            <person name="Zou Y."/>
            <person name="Xue W."/>
            <person name="Luo G."/>
        </authorList>
    </citation>
    <scope>NUCLEOTIDE SEQUENCE [LARGE SCALE GENOMIC DNA]</scope>
    <source>
        <strain evidence="2 3">AM17-48</strain>
    </source>
</reference>
<dbReference type="GO" id="GO:0005829">
    <property type="term" value="C:cytosol"/>
    <property type="evidence" value="ECO:0007669"/>
    <property type="project" value="TreeGrafter"/>
</dbReference>
<dbReference type="GO" id="GO:0050660">
    <property type="term" value="F:flavin adenine dinucleotide binding"/>
    <property type="evidence" value="ECO:0007669"/>
    <property type="project" value="TreeGrafter"/>
</dbReference>
<comment type="cofactor">
    <cofactor evidence="1">
        <name>FAD</name>
        <dbReference type="ChEBI" id="CHEBI:57692"/>
    </cofactor>
</comment>
<dbReference type="SUPFAM" id="SSF51971">
    <property type="entry name" value="Nucleotide-binding domain"/>
    <property type="match status" value="1"/>
</dbReference>